<accession>A0A9N9URL1</accession>
<sequence>MSDVEIIPATQESSGSATAASQNEPSQVCESQIDPLLRDASAEGAETVAATAGSDKSSEDNEFGKFADRRTEELTSTSSSKDSQLTPPLTPTKKRKYVKSDDKFTDAVKEKLDKFLLGSRRVMLIDLNKSRLRLLQDFYFKDLSGEEKDFAISESHRRFFDNVNTWKSRIITAMENWIRVEIENSKPFKITGSIQYAQSILADKFEIDSYLNVFQFAKGHINLRGKDDDTKKVIRWCKIIFVDLGACMKMYLNKEYGIKRSDPSDNLDYTKKLIMERFDNYGTAKEYDKFRPSIGQVSVFNRVKSSEKKRQKVSSTTDSGVVTQLYIPDDD</sequence>
<evidence type="ECO:0000313" key="2">
    <source>
        <dbReference type="EMBL" id="CAG9996615.1"/>
    </source>
</evidence>
<evidence type="ECO:0000313" key="3">
    <source>
        <dbReference type="Proteomes" id="UP000754883"/>
    </source>
</evidence>
<keyword evidence="3" id="KW-1185">Reference proteome</keyword>
<feature type="compositionally biased region" description="Basic and acidic residues" evidence="1">
    <location>
        <begin position="56"/>
        <end position="73"/>
    </location>
</feature>
<protein>
    <submittedName>
        <fullName evidence="2">Uncharacterized protein</fullName>
    </submittedName>
</protein>
<reference evidence="2 3" key="2">
    <citation type="submission" date="2021-10" db="EMBL/GenBank/DDBJ databases">
        <authorList>
            <person name="Piombo E."/>
        </authorList>
    </citation>
    <scope>NUCLEOTIDE SEQUENCE [LARGE SCALE GENOMIC DNA]</scope>
</reference>
<proteinExistence type="predicted"/>
<feature type="compositionally biased region" description="Polar residues" evidence="1">
    <location>
        <begin position="10"/>
        <end position="30"/>
    </location>
</feature>
<evidence type="ECO:0000256" key="1">
    <source>
        <dbReference type="SAM" id="MobiDB-lite"/>
    </source>
</evidence>
<comment type="caution">
    <text evidence="2">The sequence shown here is derived from an EMBL/GenBank/DDBJ whole genome shotgun (WGS) entry which is preliminary data.</text>
</comment>
<feature type="region of interest" description="Disordered" evidence="1">
    <location>
        <begin position="1"/>
        <end position="97"/>
    </location>
</feature>
<reference evidence="3" key="1">
    <citation type="submission" date="2019-06" db="EMBL/GenBank/DDBJ databases">
        <authorList>
            <person name="Broberg M."/>
        </authorList>
    </citation>
    <scope>NUCLEOTIDE SEQUENCE [LARGE SCALE GENOMIC DNA]</scope>
</reference>
<organism evidence="2 3">
    <name type="scientific">Clonostachys byssicola</name>
    <dbReference type="NCBI Taxonomy" id="160290"/>
    <lineage>
        <taxon>Eukaryota</taxon>
        <taxon>Fungi</taxon>
        <taxon>Dikarya</taxon>
        <taxon>Ascomycota</taxon>
        <taxon>Pezizomycotina</taxon>
        <taxon>Sordariomycetes</taxon>
        <taxon>Hypocreomycetidae</taxon>
        <taxon>Hypocreales</taxon>
        <taxon>Bionectriaceae</taxon>
        <taxon>Clonostachys</taxon>
    </lineage>
</organism>
<feature type="compositionally biased region" description="Low complexity" evidence="1">
    <location>
        <begin position="42"/>
        <end position="54"/>
    </location>
</feature>
<gene>
    <name evidence="2" type="ORF">CBYS24578_00012914</name>
</gene>
<dbReference type="AlphaFoldDB" id="A0A9N9URL1"/>
<dbReference type="OrthoDB" id="5242458at2759"/>
<feature type="compositionally biased region" description="Low complexity" evidence="1">
    <location>
        <begin position="74"/>
        <end position="86"/>
    </location>
</feature>
<dbReference type="EMBL" id="CABFNO020001539">
    <property type="protein sequence ID" value="CAG9996615.1"/>
    <property type="molecule type" value="Genomic_DNA"/>
</dbReference>
<name>A0A9N9URL1_9HYPO</name>
<dbReference type="Proteomes" id="UP000754883">
    <property type="component" value="Unassembled WGS sequence"/>
</dbReference>